<organism evidence="8 9">
    <name type="scientific">Symbiodinium microadriaticum</name>
    <name type="common">Dinoflagellate</name>
    <name type="synonym">Zooxanthella microadriatica</name>
    <dbReference type="NCBI Taxonomy" id="2951"/>
    <lineage>
        <taxon>Eukaryota</taxon>
        <taxon>Sar</taxon>
        <taxon>Alveolata</taxon>
        <taxon>Dinophyceae</taxon>
        <taxon>Suessiales</taxon>
        <taxon>Symbiodiniaceae</taxon>
        <taxon>Symbiodinium</taxon>
    </lineage>
</organism>
<feature type="domain" description="Protein kinase" evidence="7">
    <location>
        <begin position="836"/>
        <end position="1152"/>
    </location>
</feature>
<dbReference type="Pfam" id="PF00069">
    <property type="entry name" value="Pkinase"/>
    <property type="match status" value="2"/>
</dbReference>
<proteinExistence type="predicted"/>
<dbReference type="Gene3D" id="1.10.510.10">
    <property type="entry name" value="Transferase(Phosphotransferase) domain 1"/>
    <property type="match status" value="1"/>
</dbReference>
<keyword evidence="8" id="KW-0418">Kinase</keyword>
<reference evidence="8 9" key="1">
    <citation type="submission" date="2016-02" db="EMBL/GenBank/DDBJ databases">
        <title>Genome analysis of coral dinoflagellate symbionts highlights evolutionary adaptations to a symbiotic lifestyle.</title>
        <authorList>
            <person name="Aranda M."/>
            <person name="Li Y."/>
            <person name="Liew Y.J."/>
            <person name="Baumgarten S."/>
            <person name="Simakov O."/>
            <person name="Wilson M."/>
            <person name="Piel J."/>
            <person name="Ashoor H."/>
            <person name="Bougouffa S."/>
            <person name="Bajic V.B."/>
            <person name="Ryu T."/>
            <person name="Ravasi T."/>
            <person name="Bayer T."/>
            <person name="Micklem G."/>
            <person name="Kim H."/>
            <person name="Bhak J."/>
            <person name="Lajeunesse T.C."/>
            <person name="Voolstra C.R."/>
        </authorList>
    </citation>
    <scope>NUCLEOTIDE SEQUENCE [LARGE SCALE GENOMIC DNA]</scope>
    <source>
        <strain evidence="8 9">CCMP2467</strain>
    </source>
</reference>
<dbReference type="SUPFAM" id="SSF56112">
    <property type="entry name" value="Protein kinase-like (PK-like)"/>
    <property type="match status" value="2"/>
</dbReference>
<protein>
    <submittedName>
        <fullName evidence="8">Putative serine/threonine-protein kinase HSL1</fullName>
    </submittedName>
</protein>
<feature type="repeat" description="PPR" evidence="3">
    <location>
        <begin position="188"/>
        <end position="222"/>
    </location>
</feature>
<feature type="transmembrane region" description="Helical" evidence="6">
    <location>
        <begin position="1364"/>
        <end position="1382"/>
    </location>
</feature>
<feature type="transmembrane region" description="Helical" evidence="6">
    <location>
        <begin position="1228"/>
        <end position="1247"/>
    </location>
</feature>
<dbReference type="GO" id="GO:0004674">
    <property type="term" value="F:protein serine/threonine kinase activity"/>
    <property type="evidence" value="ECO:0007669"/>
    <property type="project" value="TreeGrafter"/>
</dbReference>
<evidence type="ECO:0000256" key="6">
    <source>
        <dbReference type="SAM" id="Phobius"/>
    </source>
</evidence>
<keyword evidence="1" id="KW-0547">Nucleotide-binding</keyword>
<dbReference type="PROSITE" id="PS51375">
    <property type="entry name" value="PPR"/>
    <property type="match status" value="1"/>
</dbReference>
<keyword evidence="6" id="KW-1133">Transmembrane helix</keyword>
<dbReference type="Proteomes" id="UP000186817">
    <property type="component" value="Unassembled WGS sequence"/>
</dbReference>
<feature type="compositionally biased region" description="Basic and acidic residues" evidence="5">
    <location>
        <begin position="731"/>
        <end position="740"/>
    </location>
</feature>
<feature type="compositionally biased region" description="Basic and acidic residues" evidence="5">
    <location>
        <begin position="665"/>
        <end position="691"/>
    </location>
</feature>
<feature type="region of interest" description="Disordered" evidence="5">
    <location>
        <begin position="1480"/>
        <end position="1521"/>
    </location>
</feature>
<dbReference type="PROSITE" id="PS00108">
    <property type="entry name" value="PROTEIN_KINASE_ST"/>
    <property type="match status" value="1"/>
</dbReference>
<feature type="compositionally biased region" description="Pro residues" evidence="5">
    <location>
        <begin position="299"/>
        <end position="309"/>
    </location>
</feature>
<dbReference type="GO" id="GO:0035556">
    <property type="term" value="P:intracellular signal transduction"/>
    <property type="evidence" value="ECO:0007669"/>
    <property type="project" value="TreeGrafter"/>
</dbReference>
<evidence type="ECO:0000259" key="7">
    <source>
        <dbReference type="PROSITE" id="PS50011"/>
    </source>
</evidence>
<gene>
    <name evidence="8" type="primary">HSL1</name>
    <name evidence="8" type="ORF">AK812_SmicGene32719</name>
</gene>
<dbReference type="GO" id="GO:0005737">
    <property type="term" value="C:cytoplasm"/>
    <property type="evidence" value="ECO:0007669"/>
    <property type="project" value="TreeGrafter"/>
</dbReference>
<feature type="coiled-coil region" evidence="4">
    <location>
        <begin position="1676"/>
        <end position="1710"/>
    </location>
</feature>
<evidence type="ECO:0000256" key="5">
    <source>
        <dbReference type="SAM" id="MobiDB-lite"/>
    </source>
</evidence>
<feature type="region of interest" description="Disordered" evidence="5">
    <location>
        <begin position="648"/>
        <end position="792"/>
    </location>
</feature>
<keyword evidence="6" id="KW-0472">Membrane</keyword>
<comment type="caution">
    <text evidence="8">The sequence shown here is derived from an EMBL/GenBank/DDBJ whole genome shotgun (WGS) entry which is preliminary data.</text>
</comment>
<dbReference type="OrthoDB" id="447915at2759"/>
<evidence type="ECO:0000256" key="1">
    <source>
        <dbReference type="ARBA" id="ARBA00022741"/>
    </source>
</evidence>
<feature type="transmembrane region" description="Helical" evidence="6">
    <location>
        <begin position="1192"/>
        <end position="1213"/>
    </location>
</feature>
<feature type="coiled-coil region" evidence="4">
    <location>
        <begin position="1561"/>
        <end position="1588"/>
    </location>
</feature>
<feature type="compositionally biased region" description="Basic and acidic residues" evidence="5">
    <location>
        <begin position="576"/>
        <end position="587"/>
    </location>
</feature>
<name>A0A1Q9CTD4_SYMMI</name>
<accession>A0A1Q9CTD4</accession>
<keyword evidence="9" id="KW-1185">Reference proteome</keyword>
<dbReference type="Pfam" id="PF01535">
    <property type="entry name" value="PPR"/>
    <property type="match status" value="2"/>
</dbReference>
<dbReference type="PANTHER" id="PTHR24346">
    <property type="entry name" value="MAP/MICROTUBULE AFFINITY-REGULATING KINASE"/>
    <property type="match status" value="1"/>
</dbReference>
<dbReference type="PANTHER" id="PTHR24346:SF30">
    <property type="entry name" value="MATERNAL EMBRYONIC LEUCINE ZIPPER KINASE"/>
    <property type="match status" value="1"/>
</dbReference>
<dbReference type="InterPro" id="IPR000719">
    <property type="entry name" value="Prot_kinase_dom"/>
</dbReference>
<evidence type="ECO:0000256" key="2">
    <source>
        <dbReference type="ARBA" id="ARBA00022840"/>
    </source>
</evidence>
<keyword evidence="8" id="KW-0808">Transferase</keyword>
<evidence type="ECO:0000313" key="8">
    <source>
        <dbReference type="EMBL" id="OLP86199.1"/>
    </source>
</evidence>
<feature type="transmembrane region" description="Helical" evidence="6">
    <location>
        <begin position="1447"/>
        <end position="1467"/>
    </location>
</feature>
<feature type="compositionally biased region" description="Basic and acidic residues" evidence="5">
    <location>
        <begin position="1499"/>
        <end position="1512"/>
    </location>
</feature>
<feature type="transmembrane region" description="Helical" evidence="6">
    <location>
        <begin position="1259"/>
        <end position="1277"/>
    </location>
</feature>
<feature type="region of interest" description="Disordered" evidence="5">
    <location>
        <begin position="293"/>
        <end position="320"/>
    </location>
</feature>
<feature type="compositionally biased region" description="Polar residues" evidence="5">
    <location>
        <begin position="588"/>
        <end position="599"/>
    </location>
</feature>
<keyword evidence="2" id="KW-0067">ATP-binding</keyword>
<feature type="domain" description="Protein kinase" evidence="7">
    <location>
        <begin position="1793"/>
        <end position="1998"/>
    </location>
</feature>
<feature type="transmembrane region" description="Helical" evidence="6">
    <location>
        <begin position="1421"/>
        <end position="1441"/>
    </location>
</feature>
<dbReference type="InterPro" id="IPR008271">
    <property type="entry name" value="Ser/Thr_kinase_AS"/>
</dbReference>
<feature type="region of interest" description="Disordered" evidence="5">
    <location>
        <begin position="576"/>
        <end position="608"/>
    </location>
</feature>
<keyword evidence="4" id="KW-0175">Coiled coil</keyword>
<feature type="transmembrane region" description="Helical" evidence="6">
    <location>
        <begin position="1394"/>
        <end position="1414"/>
    </location>
</feature>
<evidence type="ECO:0000256" key="4">
    <source>
        <dbReference type="SAM" id="Coils"/>
    </source>
</evidence>
<sequence>MLHGGRALSKALSSSLPVEDAAAVRQQALQRLARSPEPLRTELWLRRLEEGASTQSNAIGCIDLRSGLLAAARQGRPRAALRYLRRLMGPLQALREEQSTAGLLDQISLVFLACERGGESSLAEQWLHRIRAAGHAPTAEHFWYSMKAFAQKGLSRYTMMIRASGKSGDSQRALAWLMRMHGAQLTVDVFAYNAVLGAYAMEGDFRSALNLVKAMESGFLHSIKPDAASYAAAANACTSSETRRRHHLADLAEQLVERSRSAMMEVDGAVYRRLLRHGARQGDAERVGRLLSTTGQSEPPAPQPEAPAPEPDDGNDLANNVKAPLFQNEATEEDNQGLHPIVDIFDDTVDEDMAEPGRMAALCTDPGPSAILEALSACSTAPFLGLAGNLLEKHPRGALLLARPFVELGDWRRVQRLGRDTGTAMAVLQGDTVSVWPMLRLMALSEAVPRRRQKCLEAAADFLLAGGQLSAKDENPCSAAAVLLRRGLGGRAVSHRHRNAAGHSPLRSSRQSHLGCASRVSAALDAEDPKQAEVWLRRWMQLACLPRLTEVSAADRTGRRRRAIVSWRDHEVSPLMRRQEEVRRSMQDRGNTGKPSPQQRYRESAEERGLAAAARLAAAVAAATSHHPAPAVQAHASAENFRLRRHSTGCRTAPGQPTPSVRQAWTDDRQDAKERPREGPQSEMRARETRQPRVAPGEVAPRVDTSPLRPRLARAQSARRPTRPSAPARARSADPRRRQEGAFGGFVPERREEADPSLMEDVAKAEKPRPAGPAGIPSPRLHGAQAAGARRSTGQILTATVAAVASRRASTGSMSIMDQQPTPFRSLSSKIFSGSYSVAKFLGRGASASVWEAVRSDNEQRVAVKVFDQGQRDKRQAHREMKVLSRVRHPRIVEAFEVIETPRYAQLVCEVGEKAEAIKHSERFQRLQERTSVVVASAAEGVKRAREKIGRPANAIEFEAQLESRAKSTRTLASIVEMHKSWVQSISAGNKEGPRVVSGDHELGFKEMFLQSRALEYSMEVIVSEPSLREQYMDPPNPDDKTSAIACLYELFSKTLAFPAPQWQGLLRVAMTGGLPREEQAAWLTTAITAMKADWCFVASTSFATRQGNSWTTPGRLQGCSSMSLPQRPLAHRQAETSRGRPGCRQINGPVVGGLLVRKACLCFIFLVLSTMGPILFDWVKRGNSGSFPFSVPALVFNAWAIDAFVGLCWAVTQGSKSVQLLWRPDMVWRFFITTSLFVAGDMLSFMSIEHLDVGTFSLVGKALAIILTVLLSRLVLKKGQSLQQYSLVAAVAVATMFFCRSEVQARQAASLAKVLRSPTQASMSWYLGLAERSTAVFLTSLAAVLQEQLLTNRPGIPFMVQQSWMSLAAMTLSLLTLRFVHGLPFSALTEGFGHWRVLVLLFSYVASGLTTALMVKKLGAIAKSLCVPIYLGFCYAYAVYTGSASLTLQVLAAWTASTACILLYAISKIKAPRSEVLNERAKRAEQTTPSAASPMDPAPDRTSLERQRSEDPANTCETAFGRGVALPLTPSSAETVKDTDASAEFGPTKSRSEEVLYTERKELALRAEFLKQELKQLEATDAEEATKKRIDTSAQLLRTYDAVRQNLQTSQAQRDEVRHLREQELLTLQQQIQARMVGLQSFADSCTSQQRDLEGELNQSQDSIKLQLEHMDEVRAGIDKEIDELDERKRQLRIELDTVSRQLDEARMKQKQHMESCDRQRAEFYHTKAALKEKLDAANTDGAAKAKEKELLDQTRQLIEETSVALQATVREQTEELQQKQAEFQSHFKLLLLDHLRYAEGRAKDLQAEAQKAAASQDPGAKEAARVAAQGAADALDELCKDIDFLGDSSVKAQLENLRVAHSATLALLGAPASAASAPAAAAATASPTAAAEAPYPSQSAAQSSQQLVDGESLRAFSHRQPCHKLSEQAARLYYRQVVEGVSVCHERLVAHRDLKLENVLIDKGREGVKIIDFGFAAHVPSKETKLKAFCGTPSPV</sequence>
<dbReference type="InterPro" id="IPR011009">
    <property type="entry name" value="Kinase-like_dom_sf"/>
</dbReference>
<dbReference type="GO" id="GO:0005524">
    <property type="term" value="F:ATP binding"/>
    <property type="evidence" value="ECO:0007669"/>
    <property type="project" value="UniProtKB-KW"/>
</dbReference>
<dbReference type="PROSITE" id="PS50011">
    <property type="entry name" value="PROTEIN_KINASE_DOM"/>
    <property type="match status" value="2"/>
</dbReference>
<feature type="compositionally biased region" description="Low complexity" evidence="5">
    <location>
        <begin position="713"/>
        <end position="730"/>
    </location>
</feature>
<dbReference type="SMART" id="SM00220">
    <property type="entry name" value="S_TKc"/>
    <property type="match status" value="1"/>
</dbReference>
<dbReference type="InterPro" id="IPR002885">
    <property type="entry name" value="PPR_rpt"/>
</dbReference>
<dbReference type="InterPro" id="IPR011990">
    <property type="entry name" value="TPR-like_helical_dom_sf"/>
</dbReference>
<dbReference type="Gene3D" id="1.25.40.10">
    <property type="entry name" value="Tetratricopeptide repeat domain"/>
    <property type="match status" value="1"/>
</dbReference>
<dbReference type="EMBL" id="LSRX01000930">
    <property type="protein sequence ID" value="OLP86199.1"/>
    <property type="molecule type" value="Genomic_DNA"/>
</dbReference>
<evidence type="ECO:0000313" key="9">
    <source>
        <dbReference type="Proteomes" id="UP000186817"/>
    </source>
</evidence>
<keyword evidence="6" id="KW-0812">Transmembrane</keyword>
<feature type="transmembrane region" description="Helical" evidence="6">
    <location>
        <begin position="1156"/>
        <end position="1180"/>
    </location>
</feature>
<dbReference type="Gene3D" id="3.30.200.20">
    <property type="entry name" value="Phosphorylase Kinase, domain 1"/>
    <property type="match status" value="1"/>
</dbReference>
<evidence type="ECO:0000256" key="3">
    <source>
        <dbReference type="PROSITE-ProRule" id="PRU00708"/>
    </source>
</evidence>